<comment type="similarity">
    <text evidence="2">Belongs to the adenylyl cyclase class-3 family.</text>
</comment>
<evidence type="ECO:0000313" key="8">
    <source>
        <dbReference type="Proteomes" id="UP000239576"/>
    </source>
</evidence>
<evidence type="ECO:0000256" key="3">
    <source>
        <dbReference type="ARBA" id="ARBA00022475"/>
    </source>
</evidence>
<feature type="domain" description="Guanylate cyclase" evidence="5">
    <location>
        <begin position="124"/>
        <end position="260"/>
    </location>
</feature>
<evidence type="ECO:0000256" key="2">
    <source>
        <dbReference type="ARBA" id="ARBA00005381"/>
    </source>
</evidence>
<dbReference type="CDD" id="cd07302">
    <property type="entry name" value="CHD"/>
    <property type="match status" value="1"/>
</dbReference>
<gene>
    <name evidence="7" type="ORF">C7B82_28015</name>
</gene>
<accession>A0A2T1DUP4</accession>
<comment type="subcellular location">
    <subcellularLocation>
        <location evidence="1">Cell membrane</location>
        <topology evidence="1">Multi-pass membrane protein</topology>
    </subcellularLocation>
</comment>
<keyword evidence="4" id="KW-0472">Membrane</keyword>
<dbReference type="InterPro" id="IPR012675">
    <property type="entry name" value="Beta-grasp_dom_sf"/>
</dbReference>
<evidence type="ECO:0000259" key="5">
    <source>
        <dbReference type="PROSITE" id="PS50125"/>
    </source>
</evidence>
<dbReference type="PROSITE" id="PS51085">
    <property type="entry name" value="2FE2S_FER_2"/>
    <property type="match status" value="1"/>
</dbReference>
<dbReference type="InterPro" id="IPR001054">
    <property type="entry name" value="A/G_cyclase"/>
</dbReference>
<dbReference type="GO" id="GO:0006171">
    <property type="term" value="P:cAMP biosynthetic process"/>
    <property type="evidence" value="ECO:0007669"/>
    <property type="project" value="TreeGrafter"/>
</dbReference>
<dbReference type="AlphaFoldDB" id="A0A2T1DUP4"/>
<dbReference type="GO" id="GO:0005886">
    <property type="term" value="C:plasma membrane"/>
    <property type="evidence" value="ECO:0007669"/>
    <property type="project" value="UniProtKB-SubCell"/>
</dbReference>
<dbReference type="Pfam" id="PF00111">
    <property type="entry name" value="Fer2"/>
    <property type="match status" value="1"/>
</dbReference>
<dbReference type="SUPFAM" id="SSF54292">
    <property type="entry name" value="2Fe-2S ferredoxin-like"/>
    <property type="match status" value="1"/>
</dbReference>
<dbReference type="SUPFAM" id="SSF55073">
    <property type="entry name" value="Nucleotide cyclase"/>
    <property type="match status" value="1"/>
</dbReference>
<dbReference type="CDD" id="cd00207">
    <property type="entry name" value="fer2"/>
    <property type="match status" value="1"/>
</dbReference>
<dbReference type="InterPro" id="IPR036010">
    <property type="entry name" value="2Fe-2S_ferredoxin-like_sf"/>
</dbReference>
<dbReference type="Pfam" id="PF00211">
    <property type="entry name" value="Guanylate_cyc"/>
    <property type="match status" value="1"/>
</dbReference>
<comment type="caution">
    <text evidence="7">The sequence shown here is derived from an EMBL/GenBank/DDBJ whole genome shotgun (WGS) entry which is preliminary data.</text>
</comment>
<proteinExistence type="inferred from homology"/>
<reference evidence="8" key="1">
    <citation type="submission" date="2018-02" db="EMBL/GenBank/DDBJ databases">
        <authorList>
            <person name="Moore K."/>
            <person name="Momper L."/>
        </authorList>
    </citation>
    <scope>NUCLEOTIDE SEQUENCE [LARGE SCALE GENOMIC DNA]</scope>
    <source>
        <strain evidence="8">ULC18</strain>
    </source>
</reference>
<reference evidence="7 8" key="2">
    <citation type="submission" date="2018-03" db="EMBL/GenBank/DDBJ databases">
        <title>The ancient ancestry and fast evolution of plastids.</title>
        <authorList>
            <person name="Moore K.R."/>
            <person name="Magnabosco C."/>
            <person name="Momper L."/>
            <person name="Gold D.A."/>
            <person name="Bosak T."/>
            <person name="Fournier G.P."/>
        </authorList>
    </citation>
    <scope>NUCLEOTIDE SEQUENCE [LARGE SCALE GENOMIC DNA]</scope>
    <source>
        <strain evidence="7 8">ULC18</strain>
    </source>
</reference>
<dbReference type="InterPro" id="IPR001041">
    <property type="entry name" value="2Fe-2S_ferredoxin-type"/>
</dbReference>
<name>A0A2T1DUP4_9CYAN</name>
<keyword evidence="3" id="KW-1003">Cell membrane</keyword>
<dbReference type="Gene3D" id="3.30.70.1230">
    <property type="entry name" value="Nucleotide cyclase"/>
    <property type="match status" value="1"/>
</dbReference>
<organism evidence="7 8">
    <name type="scientific">Stenomitos frigidus ULC18</name>
    <dbReference type="NCBI Taxonomy" id="2107698"/>
    <lineage>
        <taxon>Bacteria</taxon>
        <taxon>Bacillati</taxon>
        <taxon>Cyanobacteriota</taxon>
        <taxon>Cyanophyceae</taxon>
        <taxon>Leptolyngbyales</taxon>
        <taxon>Leptolyngbyaceae</taxon>
        <taxon>Stenomitos</taxon>
    </lineage>
</organism>
<dbReference type="Gene3D" id="3.10.20.30">
    <property type="match status" value="1"/>
</dbReference>
<keyword evidence="8" id="KW-1185">Reference proteome</keyword>
<dbReference type="OrthoDB" id="9762462at2"/>
<evidence type="ECO:0000256" key="4">
    <source>
        <dbReference type="ARBA" id="ARBA00023136"/>
    </source>
</evidence>
<sequence>MQIYYLPDGRLVEAGEAFTLLDASLEAGIPHTHICGGNARCSTCRVMVTEGQEHCGTQTIAEQEMARRLGFPDSVRLACQTKLAGSGKISVRRLSLEVEESTQFFDQAIGKLTPGFMGQEKEIAILFADIRGFTSFSEALLPYDVIYVLNRYFRRMAQVIGSYGGTINVYMGDGLMALFGVEPAEGQPPGKAVEQAIRAGLDMLEAVEDMNPSLESFYNQRLRIGIGVHYGWTVIGTIGDPKNPNMTAIGDAVNLASRIEAANKPLGTTFLISEDAYQQVDNQVLVKQQFQTQLPGKSGEYCLYEVVGMAPPVRVSRDKSLVQREPIAHVDGHLKRIINKLWQALKNAFGAA</sequence>
<dbReference type="GO" id="GO:0035556">
    <property type="term" value="P:intracellular signal transduction"/>
    <property type="evidence" value="ECO:0007669"/>
    <property type="project" value="InterPro"/>
</dbReference>
<dbReference type="SMART" id="SM00044">
    <property type="entry name" value="CYCc"/>
    <property type="match status" value="1"/>
</dbReference>
<evidence type="ECO:0000256" key="1">
    <source>
        <dbReference type="ARBA" id="ARBA00004651"/>
    </source>
</evidence>
<dbReference type="PANTHER" id="PTHR43081:SF17">
    <property type="entry name" value="BLL5647 PROTEIN"/>
    <property type="match status" value="1"/>
</dbReference>
<dbReference type="PROSITE" id="PS50125">
    <property type="entry name" value="GUANYLATE_CYCLASE_2"/>
    <property type="match status" value="1"/>
</dbReference>
<dbReference type="PANTHER" id="PTHR43081">
    <property type="entry name" value="ADENYLATE CYCLASE, TERMINAL-DIFFERENTIATION SPECIFIC-RELATED"/>
    <property type="match status" value="1"/>
</dbReference>
<protein>
    <submittedName>
        <fullName evidence="7">Adenylate/guanylate cyclase domain-containing protein</fullName>
    </submittedName>
</protein>
<dbReference type="GO" id="GO:0004016">
    <property type="term" value="F:adenylate cyclase activity"/>
    <property type="evidence" value="ECO:0007669"/>
    <property type="project" value="UniProtKB-ARBA"/>
</dbReference>
<dbReference type="GO" id="GO:0051536">
    <property type="term" value="F:iron-sulfur cluster binding"/>
    <property type="evidence" value="ECO:0007669"/>
    <property type="project" value="InterPro"/>
</dbReference>
<evidence type="ECO:0000259" key="6">
    <source>
        <dbReference type="PROSITE" id="PS51085"/>
    </source>
</evidence>
<evidence type="ECO:0000313" key="7">
    <source>
        <dbReference type="EMBL" id="PSB24215.1"/>
    </source>
</evidence>
<dbReference type="InterPro" id="IPR029787">
    <property type="entry name" value="Nucleotide_cyclase"/>
</dbReference>
<dbReference type="Proteomes" id="UP000239576">
    <property type="component" value="Unassembled WGS sequence"/>
</dbReference>
<dbReference type="InterPro" id="IPR050697">
    <property type="entry name" value="Adenylyl/Guanylyl_Cyclase_3/4"/>
</dbReference>
<feature type="domain" description="2Fe-2S ferredoxin-type" evidence="6">
    <location>
        <begin position="1"/>
        <end position="102"/>
    </location>
</feature>
<dbReference type="EMBL" id="PVWK01000151">
    <property type="protein sequence ID" value="PSB24215.1"/>
    <property type="molecule type" value="Genomic_DNA"/>
</dbReference>